<dbReference type="PANTHER" id="PTHR33841:SF5">
    <property type="entry name" value="DNA METHYLASE (MODIFICATION METHYLASE) (METHYLTRANSFERASE)-RELATED"/>
    <property type="match status" value="1"/>
</dbReference>
<comment type="catalytic activity">
    <reaction evidence="6">
        <text>a 2'-deoxyadenosine in DNA + S-adenosyl-L-methionine = an N(6)-methyl-2'-deoxyadenosine in DNA + S-adenosyl-L-homocysteine + H(+)</text>
        <dbReference type="Rhea" id="RHEA:15197"/>
        <dbReference type="Rhea" id="RHEA-COMP:12418"/>
        <dbReference type="Rhea" id="RHEA-COMP:12419"/>
        <dbReference type="ChEBI" id="CHEBI:15378"/>
        <dbReference type="ChEBI" id="CHEBI:57856"/>
        <dbReference type="ChEBI" id="CHEBI:59789"/>
        <dbReference type="ChEBI" id="CHEBI:90615"/>
        <dbReference type="ChEBI" id="CHEBI:90616"/>
        <dbReference type="EC" id="2.1.1.72"/>
    </reaction>
</comment>
<dbReference type="InterPro" id="IPR029063">
    <property type="entry name" value="SAM-dependent_MTases_sf"/>
</dbReference>
<evidence type="ECO:0000259" key="8">
    <source>
        <dbReference type="Pfam" id="PF02384"/>
    </source>
</evidence>
<dbReference type="GO" id="GO:0009007">
    <property type="term" value="F:site-specific DNA-methyltransferase (adenine-specific) activity"/>
    <property type="evidence" value="ECO:0007669"/>
    <property type="project" value="UniProtKB-EC"/>
</dbReference>
<evidence type="ECO:0000313" key="11">
    <source>
        <dbReference type="Proteomes" id="UP000246058"/>
    </source>
</evidence>
<comment type="similarity">
    <text evidence="1">Belongs to the N(4)/N(6)-methyltransferase family.</text>
</comment>
<evidence type="ECO:0000259" key="9">
    <source>
        <dbReference type="Pfam" id="PF22837"/>
    </source>
</evidence>
<dbReference type="PANTHER" id="PTHR33841">
    <property type="entry name" value="DNA METHYLTRANSFERASE YEEA-RELATED"/>
    <property type="match status" value="1"/>
</dbReference>
<feature type="region of interest" description="Disordered" evidence="7">
    <location>
        <begin position="1"/>
        <end position="23"/>
    </location>
</feature>
<dbReference type="GO" id="GO:0032259">
    <property type="term" value="P:methylation"/>
    <property type="evidence" value="ECO:0007669"/>
    <property type="project" value="UniProtKB-KW"/>
</dbReference>
<evidence type="ECO:0000256" key="1">
    <source>
        <dbReference type="ARBA" id="ARBA00006594"/>
    </source>
</evidence>
<evidence type="ECO:0000256" key="7">
    <source>
        <dbReference type="SAM" id="MobiDB-lite"/>
    </source>
</evidence>
<keyword evidence="3 10" id="KW-0489">Methyltransferase</keyword>
<dbReference type="InterPro" id="IPR054520">
    <property type="entry name" value="M_Eco57I_C"/>
</dbReference>
<dbReference type="PRINTS" id="PR00507">
    <property type="entry name" value="N12N6MTFRASE"/>
</dbReference>
<dbReference type="KEGG" id="meti:DK427_19750"/>
<dbReference type="Pfam" id="PF02384">
    <property type="entry name" value="N6_Mtase"/>
    <property type="match status" value="1"/>
</dbReference>
<keyword evidence="11" id="KW-1185">Reference proteome</keyword>
<evidence type="ECO:0000256" key="6">
    <source>
        <dbReference type="ARBA" id="ARBA00047942"/>
    </source>
</evidence>
<evidence type="ECO:0000256" key="5">
    <source>
        <dbReference type="ARBA" id="ARBA00022691"/>
    </source>
</evidence>
<dbReference type="EMBL" id="CP029551">
    <property type="protein sequence ID" value="AWN37684.1"/>
    <property type="molecule type" value="Genomic_DNA"/>
</dbReference>
<feature type="domain" description="DNA methylase adenine-specific" evidence="8">
    <location>
        <begin position="27"/>
        <end position="174"/>
    </location>
</feature>
<dbReference type="InterPro" id="IPR003356">
    <property type="entry name" value="DNA_methylase_A-5"/>
</dbReference>
<dbReference type="Gene3D" id="3.40.50.150">
    <property type="entry name" value="Vaccinia Virus protein VP39"/>
    <property type="match status" value="1"/>
</dbReference>
<evidence type="ECO:0000313" key="10">
    <source>
        <dbReference type="EMBL" id="AWN37684.1"/>
    </source>
</evidence>
<reference evidence="10 11" key="1">
    <citation type="submission" date="2018-05" db="EMBL/GenBank/DDBJ databases">
        <title>Complete Genome Sequence of Methylobacterium sp. 17Sr1-43.</title>
        <authorList>
            <person name="Srinivasan S."/>
        </authorList>
    </citation>
    <scope>NUCLEOTIDE SEQUENCE [LARGE SCALE GENOMIC DNA]</scope>
    <source>
        <strain evidence="10 11">17Sr1-43</strain>
    </source>
</reference>
<proteinExistence type="inferred from homology"/>
<dbReference type="Proteomes" id="UP000246058">
    <property type="component" value="Chromosome"/>
</dbReference>
<dbReference type="GO" id="GO:0008170">
    <property type="term" value="F:N-methyltransferase activity"/>
    <property type="evidence" value="ECO:0007669"/>
    <property type="project" value="InterPro"/>
</dbReference>
<organism evidence="10 11">
    <name type="scientific">Methylobacterium radiodurans</name>
    <dbReference type="NCBI Taxonomy" id="2202828"/>
    <lineage>
        <taxon>Bacteria</taxon>
        <taxon>Pseudomonadati</taxon>
        <taxon>Pseudomonadota</taxon>
        <taxon>Alphaproteobacteria</taxon>
        <taxon>Hyphomicrobiales</taxon>
        <taxon>Methylobacteriaceae</taxon>
        <taxon>Methylobacterium</taxon>
    </lineage>
</organism>
<dbReference type="OrthoDB" id="9806213at2"/>
<sequence>MDSLQHGPEDLGPPVSLHVTDPPVPMSRKAAGAYYTPDPVAACLVRWAVRERDDRLLDPSCGDGGFLALHPRSFGIERDGTSARLARERAPCGEIHVGDFFAWAERTADLFDCAAGNPPFIRYQAFSGETRERALRLCRKLGATFSGLTSSWAPFLVATAGLLRPGGRMAFVVPAEIGHAPYAAPLLDFVVGRFAMVHLVAIREKLFPELSEDCWLLFADGYGGSTPEIRLSAVDRLDADGGPPSAFARVAVAEWRSEWRRRLRPFLMPESARDAYRRVRDADGTRRLGELASVGIGYVSGANDFFHLRPSEARRLGIPDTFLHPTVRNGRALSGNVLGPDDVARWLAADEPVLLLRLPKKAALPASVTAYLDGEAGRRARTAYKCRVRSPWHSVPDVRVPDYFLSYMSGERPALVRNDAGCTATNSVHCVRLLHPASRRRLATWGTPFVDLSCEIEGHPLGGGLLKLEPREAAQVALPPAGLPRPADGDALREGLAVMRRWRHRAG</sequence>
<dbReference type="AlphaFoldDB" id="A0A2U8VV55"/>
<accession>A0A2U8VV55</accession>
<feature type="domain" description="Type II methyltransferase M.Eco57I C-terminal" evidence="9">
    <location>
        <begin position="266"/>
        <end position="480"/>
    </location>
</feature>
<dbReference type="REBASE" id="252762">
    <property type="entry name" value="M.Msp43ORF19750P"/>
</dbReference>
<gene>
    <name evidence="10" type="ORF">DK427_19750</name>
</gene>
<dbReference type="GO" id="GO:0003677">
    <property type="term" value="F:DNA binding"/>
    <property type="evidence" value="ECO:0007669"/>
    <property type="project" value="InterPro"/>
</dbReference>
<evidence type="ECO:0000256" key="3">
    <source>
        <dbReference type="ARBA" id="ARBA00022603"/>
    </source>
</evidence>
<dbReference type="SUPFAM" id="SSF53335">
    <property type="entry name" value="S-adenosyl-L-methionine-dependent methyltransferases"/>
    <property type="match status" value="1"/>
</dbReference>
<dbReference type="Pfam" id="PF22837">
    <property type="entry name" value="M_Eco57I_C"/>
    <property type="match status" value="1"/>
</dbReference>
<evidence type="ECO:0000256" key="2">
    <source>
        <dbReference type="ARBA" id="ARBA00011900"/>
    </source>
</evidence>
<keyword evidence="5" id="KW-0949">S-adenosyl-L-methionine</keyword>
<evidence type="ECO:0000256" key="4">
    <source>
        <dbReference type="ARBA" id="ARBA00022679"/>
    </source>
</evidence>
<dbReference type="EC" id="2.1.1.72" evidence="2"/>
<dbReference type="InterPro" id="IPR050953">
    <property type="entry name" value="N4_N6_ade-DNA_methylase"/>
</dbReference>
<protein>
    <recommendedName>
        <fullName evidence="2">site-specific DNA-methyltransferase (adenine-specific)</fullName>
        <ecNumber evidence="2">2.1.1.72</ecNumber>
    </recommendedName>
</protein>
<keyword evidence="4 10" id="KW-0808">Transferase</keyword>
<name>A0A2U8VV55_9HYPH</name>